<keyword evidence="1" id="KW-0479">Metal-binding</keyword>
<keyword evidence="8" id="KW-0804">Transcription</keyword>
<dbReference type="GO" id="GO:0005634">
    <property type="term" value="C:nucleus"/>
    <property type="evidence" value="ECO:0007669"/>
    <property type="project" value="TreeGrafter"/>
</dbReference>
<evidence type="ECO:0000256" key="4">
    <source>
        <dbReference type="ARBA" id="ARBA00022833"/>
    </source>
</evidence>
<dbReference type="OrthoDB" id="10053955at2759"/>
<evidence type="ECO:0000256" key="2">
    <source>
        <dbReference type="ARBA" id="ARBA00022737"/>
    </source>
</evidence>
<keyword evidence="6" id="KW-0238">DNA-binding</keyword>
<evidence type="ECO:0000256" key="10">
    <source>
        <dbReference type="SAM" id="MobiDB-lite"/>
    </source>
</evidence>
<dbReference type="AlphaFoldDB" id="A0A8C5MN04"/>
<dbReference type="InterPro" id="IPR045762">
    <property type="entry name" value="ADNP_Znf"/>
</dbReference>
<evidence type="ECO:0000256" key="5">
    <source>
        <dbReference type="ARBA" id="ARBA00023015"/>
    </source>
</evidence>
<keyword evidence="13" id="KW-1185">Reference proteome</keyword>
<keyword evidence="7" id="KW-0371">Homeobox</keyword>
<keyword evidence="3" id="KW-0863">Zinc-finger</keyword>
<dbReference type="GO" id="GO:0010468">
    <property type="term" value="P:regulation of gene expression"/>
    <property type="evidence" value="ECO:0007669"/>
    <property type="project" value="TreeGrafter"/>
</dbReference>
<dbReference type="GeneTree" id="ENSGT00530000063631"/>
<dbReference type="SMART" id="SM00355">
    <property type="entry name" value="ZnF_C2H2"/>
    <property type="match status" value="8"/>
</dbReference>
<dbReference type="Gene3D" id="3.30.160.60">
    <property type="entry name" value="Classic Zinc Finger"/>
    <property type="match status" value="1"/>
</dbReference>
<dbReference type="InterPro" id="IPR038861">
    <property type="entry name" value="ADNP/ADNP2"/>
</dbReference>
<evidence type="ECO:0000313" key="12">
    <source>
        <dbReference type="Ensembl" id="ENSLLEP00000014375.1"/>
    </source>
</evidence>
<name>A0A8C5MN04_9ANUR</name>
<evidence type="ECO:0000256" key="9">
    <source>
        <dbReference type="ARBA" id="ARBA00023242"/>
    </source>
</evidence>
<evidence type="ECO:0000256" key="7">
    <source>
        <dbReference type="ARBA" id="ARBA00023155"/>
    </source>
</evidence>
<organism evidence="12 13">
    <name type="scientific">Leptobrachium leishanense</name>
    <name type="common">Leishan spiny toad</name>
    <dbReference type="NCBI Taxonomy" id="445787"/>
    <lineage>
        <taxon>Eukaryota</taxon>
        <taxon>Metazoa</taxon>
        <taxon>Chordata</taxon>
        <taxon>Craniata</taxon>
        <taxon>Vertebrata</taxon>
        <taxon>Euteleostomi</taxon>
        <taxon>Amphibia</taxon>
        <taxon>Batrachia</taxon>
        <taxon>Anura</taxon>
        <taxon>Pelobatoidea</taxon>
        <taxon>Megophryidae</taxon>
        <taxon>Leptobrachium</taxon>
    </lineage>
</organism>
<dbReference type="Proteomes" id="UP000694569">
    <property type="component" value="Unplaced"/>
</dbReference>
<feature type="compositionally biased region" description="Polar residues" evidence="10">
    <location>
        <begin position="819"/>
        <end position="837"/>
    </location>
</feature>
<evidence type="ECO:0000313" key="13">
    <source>
        <dbReference type="Proteomes" id="UP000694569"/>
    </source>
</evidence>
<evidence type="ECO:0000259" key="11">
    <source>
        <dbReference type="PROSITE" id="PS00028"/>
    </source>
</evidence>
<evidence type="ECO:0000256" key="8">
    <source>
        <dbReference type="ARBA" id="ARBA00023163"/>
    </source>
</evidence>
<protein>
    <submittedName>
        <fullName evidence="12">ADNP homeobox 2</fullName>
    </submittedName>
</protein>
<keyword evidence="5" id="KW-0805">Transcription regulation</keyword>
<feature type="region of interest" description="Disordered" evidence="10">
    <location>
        <begin position="819"/>
        <end position="882"/>
    </location>
</feature>
<dbReference type="CDD" id="cd00086">
    <property type="entry name" value="homeodomain"/>
    <property type="match status" value="1"/>
</dbReference>
<reference evidence="12" key="1">
    <citation type="submission" date="2025-08" db="UniProtKB">
        <authorList>
            <consortium name="Ensembl"/>
        </authorList>
    </citation>
    <scope>IDENTIFICATION</scope>
</reference>
<feature type="compositionally biased region" description="Basic and acidic residues" evidence="10">
    <location>
        <begin position="533"/>
        <end position="543"/>
    </location>
</feature>
<dbReference type="GO" id="GO:0003677">
    <property type="term" value="F:DNA binding"/>
    <property type="evidence" value="ECO:0007669"/>
    <property type="project" value="UniProtKB-KW"/>
</dbReference>
<feature type="domain" description="C2H2-type" evidence="11">
    <location>
        <begin position="647"/>
        <end position="668"/>
    </location>
</feature>
<evidence type="ECO:0000256" key="3">
    <source>
        <dbReference type="ARBA" id="ARBA00022771"/>
    </source>
</evidence>
<feature type="region of interest" description="Disordered" evidence="10">
    <location>
        <begin position="520"/>
        <end position="553"/>
    </location>
</feature>
<dbReference type="PANTHER" id="PTHR15740:SF2">
    <property type="entry name" value="ACTIVITY-DEPENDENT NEUROPROTECTOR HOMEOBOX PROTEIN 2"/>
    <property type="match status" value="1"/>
</dbReference>
<dbReference type="Ensembl" id="ENSLLET00000014937.1">
    <property type="protein sequence ID" value="ENSLLEP00000014375.1"/>
    <property type="gene ID" value="ENSLLEG00000009124.1"/>
</dbReference>
<keyword evidence="9" id="KW-0539">Nucleus</keyword>
<keyword evidence="4" id="KW-0862">Zinc</keyword>
<dbReference type="PROSITE" id="PS00028">
    <property type="entry name" value="ZINC_FINGER_C2H2_1"/>
    <property type="match status" value="1"/>
</dbReference>
<dbReference type="InterPro" id="IPR013087">
    <property type="entry name" value="Znf_C2H2_type"/>
</dbReference>
<gene>
    <name evidence="12" type="primary">ADNP2</name>
</gene>
<reference evidence="12" key="2">
    <citation type="submission" date="2025-09" db="UniProtKB">
        <authorList>
            <consortium name="Ensembl"/>
        </authorList>
    </citation>
    <scope>IDENTIFICATION</scope>
</reference>
<proteinExistence type="predicted"/>
<dbReference type="InterPro" id="IPR001356">
    <property type="entry name" value="HD"/>
</dbReference>
<feature type="compositionally biased region" description="Polar residues" evidence="10">
    <location>
        <begin position="851"/>
        <end position="860"/>
    </location>
</feature>
<evidence type="ECO:0000256" key="6">
    <source>
        <dbReference type="ARBA" id="ARBA00023125"/>
    </source>
</evidence>
<evidence type="ECO:0000256" key="1">
    <source>
        <dbReference type="ARBA" id="ARBA00022723"/>
    </source>
</evidence>
<dbReference type="GO" id="GO:0008270">
    <property type="term" value="F:zinc ion binding"/>
    <property type="evidence" value="ECO:0007669"/>
    <property type="project" value="UniProtKB-KW"/>
</dbReference>
<sequence length="977" mass="108744">MFQPPINNLEKIRKARKRVKQLLLQIGLESCREILEDTNCNNPGDNHYSSTSWEDVSLWEANGRRNDYRSEPFCCSLCKFSTKLLSSFKSHLKRYHEDEEDQEHMSTCPSCPFISQSKTVAKHVRIFHAANRKVPAKDTINLPRNSFSFSCTKCSFTDTLYYTMKKHGLLTHHKTVLDSYYSEKPERDLDNASEHRFCCKKCAYTVDSHEALLYHILTSDKHRDLEQTLRADISAINRKRRQLGTNPAVTYDASTAQQTEGVTNSAALSLDEMRMVSFPKMTNQPIELKSAIMKNGIPDITLLSNSPGSAVQNPIPSVGPTVQVGFVNTSLAQTPSITVPQTQSVAMSQSQSITLQAALNQSVFLSPRFPLNQAGTATVLPSTGHILPAGETNMRPAVLPFNQSLPGRLLSVNQPSVLTCPQPLQTNIIVNQTARSVFPGNASVRPGDFAATQTGVPQNTFLASPIFRQLIPTGKQVNGIPTYTLAPISVLPVAPSALPAVNPTKVPIKAKAPEQVVQISHSPASAQTTLSATHEKSATEQKDTTTNATSGPLGKETKLWKTCPVCSELFPSNVYEVHMEIAHIKPDTKLKPTDTIIPSEGKEVVVIAAQVSFMKVLKDKSIRCVTCRTITTNNEILKHMLTHGMVCLYCRAVFHEMRNFIYHMKIMHLDKKNIHVDFAKKGLTLPTDVTGAIRFPRFDFNLTMSQEALGDKEINLAVVMGSNAQAAARFYFKLHPKVSKESGSTDQQVSKCPFCNYILSKTEVYETHLKERHHIMPTVHTILKTPAFKCIHCCGVYTGSMTLSAISVHLLCCRNAPKDSSSGAELPPENNSSNAQSLRGEAPDSPVAGDETSQQAQIPNSDGKETPSVPHKRRRVDHAEEQSEILAMVPNRRKTSSEYKKEFLGQYFNKRPYPSKKEIEVLADLLDMWKSEVASVIGSKRYACMRFLKNHKHRVLLGFQMSRLKKLKHNMDIAENY</sequence>
<keyword evidence="2" id="KW-0677">Repeat</keyword>
<dbReference type="Pfam" id="PF19627">
    <property type="entry name" value="ADNP_N"/>
    <property type="match status" value="1"/>
</dbReference>
<dbReference type="PANTHER" id="PTHR15740">
    <property type="entry name" value="NEUROPROTECTIVE PEPTIDE-CONTAINING PROTEIN"/>
    <property type="match status" value="1"/>
</dbReference>
<feature type="compositionally biased region" description="Polar residues" evidence="10">
    <location>
        <begin position="520"/>
        <end position="532"/>
    </location>
</feature>
<accession>A0A8C5MN04</accession>